<keyword evidence="9" id="KW-1185">Reference proteome</keyword>
<reference evidence="8 9" key="1">
    <citation type="journal article" date="2018" name="Gigascience">
        <title>Genomes of trombidid mites reveal novel predicted allergens and laterally-transferred genes associated with secondary metabolism.</title>
        <authorList>
            <person name="Dong X."/>
            <person name="Chaisiri K."/>
            <person name="Xia D."/>
            <person name="Armstrong S.D."/>
            <person name="Fang Y."/>
            <person name="Donnelly M.J."/>
            <person name="Kadowaki T."/>
            <person name="McGarry J.W."/>
            <person name="Darby A.C."/>
            <person name="Makepeace B.L."/>
        </authorList>
    </citation>
    <scope>NUCLEOTIDE SEQUENCE [LARGE SCALE GENOMIC DNA]</scope>
    <source>
        <strain evidence="8">UoL-UT</strain>
    </source>
</reference>
<evidence type="ECO:0000256" key="1">
    <source>
        <dbReference type="ARBA" id="ARBA00004613"/>
    </source>
</evidence>
<evidence type="ECO:0000259" key="7">
    <source>
        <dbReference type="PROSITE" id="PS50189"/>
    </source>
</evidence>
<dbReference type="InterPro" id="IPR001820">
    <property type="entry name" value="TIMP"/>
</dbReference>
<dbReference type="GO" id="GO:0046872">
    <property type="term" value="F:metal ion binding"/>
    <property type="evidence" value="ECO:0007669"/>
    <property type="project" value="UniProtKB-KW"/>
</dbReference>
<keyword evidence="4" id="KW-0862">Zinc</keyword>
<dbReference type="Proteomes" id="UP000288716">
    <property type="component" value="Unassembled WGS sequence"/>
</dbReference>
<protein>
    <recommendedName>
        <fullName evidence="7">NTR domain-containing protein</fullName>
    </recommendedName>
</protein>
<sequence length="138" mass="15344">MIKITLYCSIAIVFGCLCTRETTLQTFCRSEVVAIVNTNSVSENKFAYIYNITMGNVIKTQRDIDGVKIVATSKEPGLCGIKLEYPAIYVVTGVALDNGYEIGKTSISVNQCSYIRKWNDLSAEQKSFVENFKQTQCA</sequence>
<evidence type="ECO:0000256" key="2">
    <source>
        <dbReference type="ARBA" id="ARBA00022525"/>
    </source>
</evidence>
<feature type="domain" description="NTR" evidence="7">
    <location>
        <begin position="16"/>
        <end position="137"/>
    </location>
</feature>
<evidence type="ECO:0000256" key="5">
    <source>
        <dbReference type="PIRSR" id="PIRSR601820-3"/>
    </source>
</evidence>
<name>A0A443RY70_9ACAR</name>
<dbReference type="EMBL" id="NCKV01018498">
    <property type="protein sequence ID" value="RWS20296.1"/>
    <property type="molecule type" value="Genomic_DNA"/>
</dbReference>
<dbReference type="SUPFAM" id="SSF50242">
    <property type="entry name" value="TIMP-like"/>
    <property type="match status" value="1"/>
</dbReference>
<dbReference type="PANTHER" id="PTHR11844">
    <property type="entry name" value="METALLOPROTEASE INHIBITOR"/>
    <property type="match status" value="1"/>
</dbReference>
<dbReference type="InterPro" id="IPR001134">
    <property type="entry name" value="Netrin_domain"/>
</dbReference>
<comment type="caution">
    <text evidence="8">The sequence shown here is derived from an EMBL/GenBank/DDBJ whole genome shotgun (WGS) entry which is preliminary data.</text>
</comment>
<accession>A0A443RY70</accession>
<dbReference type="PROSITE" id="PS50189">
    <property type="entry name" value="NTR"/>
    <property type="match status" value="1"/>
</dbReference>
<dbReference type="Pfam" id="PF00965">
    <property type="entry name" value="TIMP"/>
    <property type="match status" value="1"/>
</dbReference>
<dbReference type="PANTHER" id="PTHR11844:SF33">
    <property type="entry name" value="TISSUE INHIBITOR OF METALLOPROTEINASE"/>
    <property type="match status" value="1"/>
</dbReference>
<organism evidence="8 9">
    <name type="scientific">Leptotrombidium deliense</name>
    <dbReference type="NCBI Taxonomy" id="299467"/>
    <lineage>
        <taxon>Eukaryota</taxon>
        <taxon>Metazoa</taxon>
        <taxon>Ecdysozoa</taxon>
        <taxon>Arthropoda</taxon>
        <taxon>Chelicerata</taxon>
        <taxon>Arachnida</taxon>
        <taxon>Acari</taxon>
        <taxon>Acariformes</taxon>
        <taxon>Trombidiformes</taxon>
        <taxon>Prostigmata</taxon>
        <taxon>Anystina</taxon>
        <taxon>Parasitengona</taxon>
        <taxon>Trombiculoidea</taxon>
        <taxon>Trombiculidae</taxon>
        <taxon>Leptotrombidium</taxon>
    </lineage>
</organism>
<dbReference type="PROSITE" id="PS51257">
    <property type="entry name" value="PROKAR_LIPOPROTEIN"/>
    <property type="match status" value="1"/>
</dbReference>
<feature type="signal peptide" evidence="6">
    <location>
        <begin position="1"/>
        <end position="18"/>
    </location>
</feature>
<feature type="disulfide bond" evidence="5">
    <location>
        <begin position="16"/>
        <end position="79"/>
    </location>
</feature>
<dbReference type="GO" id="GO:0002020">
    <property type="term" value="F:protease binding"/>
    <property type="evidence" value="ECO:0007669"/>
    <property type="project" value="TreeGrafter"/>
</dbReference>
<keyword evidence="4" id="KW-0479">Metal-binding</keyword>
<keyword evidence="2" id="KW-0964">Secreted</keyword>
<dbReference type="Gene3D" id="2.40.50.120">
    <property type="match status" value="1"/>
</dbReference>
<evidence type="ECO:0000256" key="3">
    <source>
        <dbReference type="ARBA" id="ARBA00023157"/>
    </source>
</evidence>
<proteinExistence type="predicted"/>
<evidence type="ECO:0000256" key="6">
    <source>
        <dbReference type="SAM" id="SignalP"/>
    </source>
</evidence>
<keyword evidence="6" id="KW-0732">Signal</keyword>
<evidence type="ECO:0000313" key="9">
    <source>
        <dbReference type="Proteomes" id="UP000288716"/>
    </source>
</evidence>
<dbReference type="GO" id="GO:0051045">
    <property type="term" value="P:negative regulation of membrane protein ectodomain proteolysis"/>
    <property type="evidence" value="ECO:0007669"/>
    <property type="project" value="TreeGrafter"/>
</dbReference>
<evidence type="ECO:0000256" key="4">
    <source>
        <dbReference type="PIRSR" id="PIRSR601820-1"/>
    </source>
</evidence>
<keyword evidence="3 5" id="KW-1015">Disulfide bond</keyword>
<gene>
    <name evidence="8" type="ORF">B4U80_14296</name>
</gene>
<feature type="chain" id="PRO_5019395402" description="NTR domain-containing protein" evidence="6">
    <location>
        <begin position="19"/>
        <end position="138"/>
    </location>
</feature>
<evidence type="ECO:0000313" key="8">
    <source>
        <dbReference type="EMBL" id="RWS20296.1"/>
    </source>
</evidence>
<dbReference type="GO" id="GO:0005615">
    <property type="term" value="C:extracellular space"/>
    <property type="evidence" value="ECO:0007669"/>
    <property type="project" value="TreeGrafter"/>
</dbReference>
<dbReference type="VEuPathDB" id="VectorBase:LDEU011744"/>
<dbReference type="AlphaFoldDB" id="A0A443RY70"/>
<dbReference type="InterPro" id="IPR008993">
    <property type="entry name" value="TIMP-like_OB-fold"/>
</dbReference>
<dbReference type="OrthoDB" id="6041373at2759"/>
<comment type="subcellular location">
    <subcellularLocation>
        <location evidence="1">Secreted</location>
    </subcellularLocation>
</comment>
<feature type="disulfide bond" evidence="5">
    <location>
        <begin position="18"/>
        <end position="112"/>
    </location>
</feature>
<dbReference type="GO" id="GO:0031012">
    <property type="term" value="C:extracellular matrix"/>
    <property type="evidence" value="ECO:0007669"/>
    <property type="project" value="TreeGrafter"/>
</dbReference>
<feature type="binding site" evidence="4">
    <location>
        <position position="16"/>
    </location>
    <ligand>
        <name>Zn(2+)</name>
        <dbReference type="ChEBI" id="CHEBI:29105"/>
        <note>ligand shared with metalloproteinase partner</note>
    </ligand>
</feature>
<dbReference type="GO" id="GO:0008191">
    <property type="term" value="F:metalloendopeptidase inhibitor activity"/>
    <property type="evidence" value="ECO:0007669"/>
    <property type="project" value="InterPro"/>
</dbReference>